<comment type="function">
    <text evidence="7">Reversible hydration of carbon dioxide.</text>
</comment>
<keyword evidence="6 7" id="KW-0456">Lyase</keyword>
<dbReference type="SUPFAM" id="SSF51069">
    <property type="entry name" value="Carbonic anhydrase"/>
    <property type="match status" value="1"/>
</dbReference>
<dbReference type="EMBL" id="JBHTBR010000002">
    <property type="protein sequence ID" value="MFC7291176.1"/>
    <property type="molecule type" value="Genomic_DNA"/>
</dbReference>
<keyword evidence="5 7" id="KW-0862">Zinc</keyword>
<dbReference type="Gene3D" id="3.10.200.10">
    <property type="entry name" value="Alpha carbonic anhydrase"/>
    <property type="match status" value="1"/>
</dbReference>
<dbReference type="PROSITE" id="PS00162">
    <property type="entry name" value="ALPHA_CA_1"/>
    <property type="match status" value="1"/>
</dbReference>
<dbReference type="InterPro" id="IPR001148">
    <property type="entry name" value="CA_dom"/>
</dbReference>
<dbReference type="InterPro" id="IPR041891">
    <property type="entry name" value="Alpha_CA_prokaryot-like"/>
</dbReference>
<evidence type="ECO:0000259" key="9">
    <source>
        <dbReference type="PROSITE" id="PS51144"/>
    </source>
</evidence>
<gene>
    <name evidence="10" type="ORF">ACFQS8_06075</name>
</gene>
<feature type="chain" id="PRO_5044993832" description="Carbonic anhydrase" evidence="7">
    <location>
        <begin position="23"/>
        <end position="277"/>
    </location>
</feature>
<evidence type="ECO:0000256" key="2">
    <source>
        <dbReference type="ARBA" id="ARBA00012925"/>
    </source>
</evidence>
<dbReference type="InterPro" id="IPR018338">
    <property type="entry name" value="Carbonic_anhydrase_a-class_CS"/>
</dbReference>
<dbReference type="RefSeq" id="WP_382166370.1">
    <property type="nucleotide sequence ID" value="NZ_JBHTBR010000002.1"/>
</dbReference>
<dbReference type="CDD" id="cd03124">
    <property type="entry name" value="alpha_CA_prokaryotic_like"/>
    <property type="match status" value="1"/>
</dbReference>
<dbReference type="InterPro" id="IPR036398">
    <property type="entry name" value="CA_dom_sf"/>
</dbReference>
<evidence type="ECO:0000256" key="1">
    <source>
        <dbReference type="ARBA" id="ARBA00001947"/>
    </source>
</evidence>
<sequence>MRRPLLWSTIIAISTVTMTANAVSPPTNTGGGHNAQTPHAQHASTTSNASRHSSTHWDYSGPRGPEHWGEKDSANAACQVGTQQSPIDINSTTPAFASAPQIDWKPIKHGDVVNNGHTLQLDVKDAGGITLDGKSYELMQFHFHTPSEHTIHGRHFPMEAHFVHKASDGTLANIAVMFAEGANNAELDPMWWSAPLSEGKAAVAFNLDMEDLLPTNRAAFRYQGSLTTPPCSEIVSWTVLQTPLSVSKTQIAAFRALIGDNARPTQPLYRRFVLETP</sequence>
<organism evidence="10 11">
    <name type="scientific">Hirschia litorea</name>
    <dbReference type="NCBI Taxonomy" id="1199156"/>
    <lineage>
        <taxon>Bacteria</taxon>
        <taxon>Pseudomonadati</taxon>
        <taxon>Pseudomonadota</taxon>
        <taxon>Alphaproteobacteria</taxon>
        <taxon>Hyphomonadales</taxon>
        <taxon>Hyphomonadaceae</taxon>
        <taxon>Hirschia</taxon>
    </lineage>
</organism>
<evidence type="ECO:0000313" key="11">
    <source>
        <dbReference type="Proteomes" id="UP001596492"/>
    </source>
</evidence>
<feature type="signal peptide" evidence="7">
    <location>
        <begin position="1"/>
        <end position="22"/>
    </location>
</feature>
<evidence type="ECO:0000256" key="6">
    <source>
        <dbReference type="ARBA" id="ARBA00023239"/>
    </source>
</evidence>
<dbReference type="EC" id="4.2.1.1" evidence="2 7"/>
<dbReference type="PANTHER" id="PTHR18952">
    <property type="entry name" value="CARBONIC ANHYDRASE"/>
    <property type="match status" value="1"/>
</dbReference>
<name>A0ABW2IJS2_9PROT</name>
<protein>
    <recommendedName>
        <fullName evidence="3 7">Carbonic anhydrase</fullName>
        <ecNumber evidence="2 7">4.2.1.1</ecNumber>
    </recommendedName>
</protein>
<comment type="similarity">
    <text evidence="7">Belongs to the alpha-carbonic anhydrase family.</text>
</comment>
<evidence type="ECO:0000256" key="7">
    <source>
        <dbReference type="RuleBase" id="RU367011"/>
    </source>
</evidence>
<comment type="caution">
    <text evidence="10">The sequence shown here is derived from an EMBL/GenBank/DDBJ whole genome shotgun (WGS) entry which is preliminary data.</text>
</comment>
<dbReference type="SMART" id="SM01057">
    <property type="entry name" value="Carb_anhydrase"/>
    <property type="match status" value="1"/>
</dbReference>
<evidence type="ECO:0000313" key="10">
    <source>
        <dbReference type="EMBL" id="MFC7291176.1"/>
    </source>
</evidence>
<dbReference type="PROSITE" id="PS51144">
    <property type="entry name" value="ALPHA_CA_2"/>
    <property type="match status" value="1"/>
</dbReference>
<feature type="domain" description="Alpha-carbonic anhydrase" evidence="9">
    <location>
        <begin position="55"/>
        <end position="277"/>
    </location>
</feature>
<evidence type="ECO:0000256" key="5">
    <source>
        <dbReference type="ARBA" id="ARBA00022833"/>
    </source>
</evidence>
<dbReference type="InterPro" id="IPR023561">
    <property type="entry name" value="Carbonic_anhydrase_a-class"/>
</dbReference>
<dbReference type="Proteomes" id="UP001596492">
    <property type="component" value="Unassembled WGS sequence"/>
</dbReference>
<keyword evidence="7" id="KW-0732">Signal</keyword>
<feature type="compositionally biased region" description="Polar residues" evidence="8">
    <location>
        <begin position="22"/>
        <end position="52"/>
    </location>
</feature>
<evidence type="ECO:0000256" key="4">
    <source>
        <dbReference type="ARBA" id="ARBA00022723"/>
    </source>
</evidence>
<feature type="compositionally biased region" description="Basic and acidic residues" evidence="8">
    <location>
        <begin position="64"/>
        <end position="73"/>
    </location>
</feature>
<comment type="cofactor">
    <cofactor evidence="1 7">
        <name>Zn(2+)</name>
        <dbReference type="ChEBI" id="CHEBI:29105"/>
    </cofactor>
</comment>
<keyword evidence="4 7" id="KW-0479">Metal-binding</keyword>
<reference evidence="11" key="1">
    <citation type="journal article" date="2019" name="Int. J. Syst. Evol. Microbiol.">
        <title>The Global Catalogue of Microorganisms (GCM) 10K type strain sequencing project: providing services to taxonomists for standard genome sequencing and annotation.</title>
        <authorList>
            <consortium name="The Broad Institute Genomics Platform"/>
            <consortium name="The Broad Institute Genome Sequencing Center for Infectious Disease"/>
            <person name="Wu L."/>
            <person name="Ma J."/>
        </authorList>
    </citation>
    <scope>NUCLEOTIDE SEQUENCE [LARGE SCALE GENOMIC DNA]</scope>
    <source>
        <strain evidence="11">CCUG 51308</strain>
    </source>
</reference>
<evidence type="ECO:0000256" key="3">
    <source>
        <dbReference type="ARBA" id="ARBA00014628"/>
    </source>
</evidence>
<keyword evidence="11" id="KW-1185">Reference proteome</keyword>
<feature type="region of interest" description="Disordered" evidence="8">
    <location>
        <begin position="22"/>
        <end position="73"/>
    </location>
</feature>
<comment type="catalytic activity">
    <reaction evidence="7">
        <text>hydrogencarbonate + H(+) = CO2 + H2O</text>
        <dbReference type="Rhea" id="RHEA:10748"/>
        <dbReference type="ChEBI" id="CHEBI:15377"/>
        <dbReference type="ChEBI" id="CHEBI:15378"/>
        <dbReference type="ChEBI" id="CHEBI:16526"/>
        <dbReference type="ChEBI" id="CHEBI:17544"/>
        <dbReference type="EC" id="4.2.1.1"/>
    </reaction>
</comment>
<evidence type="ECO:0000256" key="8">
    <source>
        <dbReference type="SAM" id="MobiDB-lite"/>
    </source>
</evidence>
<proteinExistence type="inferred from homology"/>
<dbReference type="PANTHER" id="PTHR18952:SF208">
    <property type="entry name" value="CARBONIC ANHYDRASE XA-RELATED"/>
    <property type="match status" value="1"/>
</dbReference>
<dbReference type="Pfam" id="PF00194">
    <property type="entry name" value="Carb_anhydrase"/>
    <property type="match status" value="1"/>
</dbReference>
<accession>A0ABW2IJS2</accession>